<reference evidence="1 2" key="1">
    <citation type="submission" date="2024-04" db="EMBL/GenBank/DDBJ databases">
        <title>Tritrichomonas musculus Genome.</title>
        <authorList>
            <person name="Alves-Ferreira E."/>
            <person name="Grigg M."/>
            <person name="Lorenzi H."/>
            <person name="Galac M."/>
        </authorList>
    </citation>
    <scope>NUCLEOTIDE SEQUENCE [LARGE SCALE GENOMIC DNA]</scope>
    <source>
        <strain evidence="1 2">EAF2021</strain>
    </source>
</reference>
<dbReference type="InterPro" id="IPR012337">
    <property type="entry name" value="RNaseH-like_sf"/>
</dbReference>
<sequence>MTKVCYFPPDTRPYKRQKKQLSDSRDTVYCQVKSVDADGNRLKCNYEQRIDRHVKATNSGKLHQCQMVIDDDIDDRQKDIRDFSQAATEGPISNDVTASSLLDELCILVGRLNLSLESGCSDTMYNFITKCAEYGMSLQKSSKDPLNLFKSQFPQPKRDTFRKHFIKIADDINERRLKQFSTRHYKNGIRYASLSLDEGSTLKTAYLDYVLHNTKDKLGEYVVYTHEMKGGKAEDYAATIPIGINYIGIFDVNISTIVVDGNKAQLKALRELKESKNSSKMIKDLIIIPCLCHRINNAYKFAVKHIEKFKDLLTQMRTIAKTLNSSHSEFNTCPTFVDTRWIYDLDILRYLKKNKNEINQFLRSINQRNLITPEILDLENMLMVMKKLTLIFEDPNLQLSRAYPIIESAIDALYEGEQKALETNKPFYRGVRNSLKSYTISSKEGGIWLLSYILTPEGIKDISERKNGKERRKGLLSDFQFHYERNTSDTDESQHDFIKEKTYDEFYQKETDEVEETITVTEAEVNSYFERACKAMEEICDTLHKKREEKHHILQLLDSYLLRTLTNEIPQFRETLRGDSWNWKIIAENEEVAPFADIAMRLEPTPCSEASAERAISLQRLVILKHRNRALKDLIESRLIYMRCQTKKFLG</sequence>
<proteinExistence type="predicted"/>
<comment type="caution">
    <text evidence="1">The sequence shown here is derived from an EMBL/GenBank/DDBJ whole genome shotgun (WGS) entry which is preliminary data.</text>
</comment>
<dbReference type="SUPFAM" id="SSF53098">
    <property type="entry name" value="Ribonuclease H-like"/>
    <property type="match status" value="1"/>
</dbReference>
<evidence type="ECO:0008006" key="3">
    <source>
        <dbReference type="Google" id="ProtNLM"/>
    </source>
</evidence>
<dbReference type="Proteomes" id="UP001470230">
    <property type="component" value="Unassembled WGS sequence"/>
</dbReference>
<evidence type="ECO:0000313" key="2">
    <source>
        <dbReference type="Proteomes" id="UP001470230"/>
    </source>
</evidence>
<accession>A0ABR2L2Q8</accession>
<dbReference type="EMBL" id="JAPFFF010000002">
    <property type="protein sequence ID" value="KAK8896525.1"/>
    <property type="molecule type" value="Genomic_DNA"/>
</dbReference>
<name>A0ABR2L2Q8_9EUKA</name>
<evidence type="ECO:0000313" key="1">
    <source>
        <dbReference type="EMBL" id="KAK8896525.1"/>
    </source>
</evidence>
<keyword evidence="2" id="KW-1185">Reference proteome</keyword>
<organism evidence="1 2">
    <name type="scientific">Tritrichomonas musculus</name>
    <dbReference type="NCBI Taxonomy" id="1915356"/>
    <lineage>
        <taxon>Eukaryota</taxon>
        <taxon>Metamonada</taxon>
        <taxon>Parabasalia</taxon>
        <taxon>Tritrichomonadida</taxon>
        <taxon>Tritrichomonadidae</taxon>
        <taxon>Tritrichomonas</taxon>
    </lineage>
</organism>
<protein>
    <recommendedName>
        <fullName evidence="3">DUF659 domain-containing protein</fullName>
    </recommendedName>
</protein>
<gene>
    <name evidence="1" type="ORF">M9Y10_014433</name>
</gene>